<evidence type="ECO:0000313" key="2">
    <source>
        <dbReference type="EMBL" id="NIJ25029.1"/>
    </source>
</evidence>
<dbReference type="EMBL" id="JAASQP010000001">
    <property type="protein sequence ID" value="NIJ25029.1"/>
    <property type="molecule type" value="Genomic_DNA"/>
</dbReference>
<evidence type="ECO:0000313" key="3">
    <source>
        <dbReference type="Proteomes" id="UP000788153"/>
    </source>
</evidence>
<dbReference type="Proteomes" id="UP000788153">
    <property type="component" value="Unassembled WGS sequence"/>
</dbReference>
<sequence length="534" mass="56770">MTRILIGGGAAALFVLAATPAAAQQAVVISPYIEAGQILSADLTNDDVLTYTTLSAGVDASIQTRRVEVQLNYNYQHRFSWDDDIGDDDVHNGLARAAVRVANGVSIEGGAIATRARSDIRGDAGPVFGAGVDNVSQLYSLYVGPTVATTSGPFSLNAAYRLGYTKVETPGFRSVGDDFQPLDLYDDATSQLLFGSVGTRAGTIAPFGITLSGAWEREEASQLDQYYDGKYARIDLVQPVSRTLAVVGGAGYEDIEIGQRDPLFDADGFPVTDRNGRFVTDPDSPVRLAYDLDGFIWDAGVVWRPSIRTMLEARVGERYGSTIYTGSLSWAVRSNASLQVGVYDGIQSFGRQLNDSLAALPTNFVSPSDPFGGQYNGCVTGGSNGATGSCLAPVFQSIATANYRARGVDAIYAVTSGNLRYGLGAGYASRRFYAPDRGQGFSIDGVIDESYYAQAFGQTTLDPQSTLAGNVYVNYFDSGLGAAPDVWGAGATGSYFRSFGRINAGLSGGLYTFEQEGLNNQTYLQALAALGYRF</sequence>
<protein>
    <submittedName>
        <fullName evidence="2">Uncharacterized protein</fullName>
    </submittedName>
</protein>
<gene>
    <name evidence="2" type="ORF">FHT01_002571</name>
</gene>
<evidence type="ECO:0000256" key="1">
    <source>
        <dbReference type="SAM" id="SignalP"/>
    </source>
</evidence>
<feature type="chain" id="PRO_5046796390" evidence="1">
    <location>
        <begin position="24"/>
        <end position="534"/>
    </location>
</feature>
<comment type="caution">
    <text evidence="2">The sequence shown here is derived from an EMBL/GenBank/DDBJ whole genome shotgun (WGS) entry which is preliminary data.</text>
</comment>
<keyword evidence="1" id="KW-0732">Signal</keyword>
<organism evidence="2 3">
    <name type="scientific">Sphingomonas japonica</name>
    <dbReference type="NCBI Taxonomy" id="511662"/>
    <lineage>
        <taxon>Bacteria</taxon>
        <taxon>Pseudomonadati</taxon>
        <taxon>Pseudomonadota</taxon>
        <taxon>Alphaproteobacteria</taxon>
        <taxon>Sphingomonadales</taxon>
        <taxon>Sphingomonadaceae</taxon>
        <taxon>Sphingomonas</taxon>
    </lineage>
</organism>
<dbReference type="RefSeq" id="WP_244935300.1">
    <property type="nucleotide sequence ID" value="NZ_BAAAEV010000001.1"/>
</dbReference>
<feature type="signal peptide" evidence="1">
    <location>
        <begin position="1"/>
        <end position="23"/>
    </location>
</feature>
<accession>A0ABX0U3G5</accession>
<dbReference type="SUPFAM" id="SSF56935">
    <property type="entry name" value="Porins"/>
    <property type="match status" value="1"/>
</dbReference>
<keyword evidence="3" id="KW-1185">Reference proteome</keyword>
<proteinExistence type="predicted"/>
<reference evidence="2 3" key="1">
    <citation type="submission" date="2020-03" db="EMBL/GenBank/DDBJ databases">
        <title>Genomic Encyclopedia of Type Strains, Phase IV (KMG-IV): sequencing the most valuable type-strain genomes for metagenomic binning, comparative biology and taxonomic classification.</title>
        <authorList>
            <person name="Goeker M."/>
        </authorList>
    </citation>
    <scope>NUCLEOTIDE SEQUENCE [LARGE SCALE GENOMIC DNA]</scope>
    <source>
        <strain evidence="2 3">DSM 22753</strain>
    </source>
</reference>
<name>A0ABX0U3G5_9SPHN</name>